<dbReference type="GO" id="GO:0005337">
    <property type="term" value="F:nucleoside transmembrane transporter activity"/>
    <property type="evidence" value="ECO:0007669"/>
    <property type="project" value="InterPro"/>
</dbReference>
<feature type="domain" description="Nucleoside transporter/FeoB GTPase Gate" evidence="11">
    <location>
        <begin position="251"/>
        <end position="348"/>
    </location>
</feature>
<comment type="subcellular location">
    <subcellularLocation>
        <location evidence="1">Cell membrane</location>
        <topology evidence="1">Multi-pass membrane protein</topology>
    </subcellularLocation>
</comment>
<dbReference type="PANTHER" id="PTHR10590:SF4">
    <property type="entry name" value="SOLUTE CARRIER FAMILY 28 MEMBER 3"/>
    <property type="match status" value="1"/>
</dbReference>
<feature type="transmembrane region" description="Helical" evidence="8">
    <location>
        <begin position="283"/>
        <end position="305"/>
    </location>
</feature>
<evidence type="ECO:0000259" key="9">
    <source>
        <dbReference type="Pfam" id="PF01773"/>
    </source>
</evidence>
<dbReference type="Pfam" id="PF07670">
    <property type="entry name" value="Gate"/>
    <property type="match status" value="1"/>
</dbReference>
<dbReference type="InterPro" id="IPR002668">
    <property type="entry name" value="CNT_N_dom"/>
</dbReference>
<comment type="caution">
    <text evidence="12">The sequence shown here is derived from an EMBL/GenBank/DDBJ whole genome shotgun (WGS) entry which is preliminary data.</text>
</comment>
<evidence type="ECO:0000256" key="7">
    <source>
        <dbReference type="SAM" id="MobiDB-lite"/>
    </source>
</evidence>
<feature type="transmembrane region" description="Helical" evidence="8">
    <location>
        <begin position="445"/>
        <end position="468"/>
    </location>
</feature>
<evidence type="ECO:0000256" key="8">
    <source>
        <dbReference type="SAM" id="Phobius"/>
    </source>
</evidence>
<organism evidence="12 13">
    <name type="scientific">Ceratobasidium theobromae</name>
    <dbReference type="NCBI Taxonomy" id="1582974"/>
    <lineage>
        <taxon>Eukaryota</taxon>
        <taxon>Fungi</taxon>
        <taxon>Dikarya</taxon>
        <taxon>Basidiomycota</taxon>
        <taxon>Agaricomycotina</taxon>
        <taxon>Agaricomycetes</taxon>
        <taxon>Cantharellales</taxon>
        <taxon>Ceratobasidiaceae</taxon>
        <taxon>Ceratobasidium</taxon>
    </lineage>
</organism>
<name>A0A5N5QFR0_9AGAM</name>
<dbReference type="InterPro" id="IPR008276">
    <property type="entry name" value="C_nuclsd_transpt"/>
</dbReference>
<accession>A0A5N5QFR0</accession>
<evidence type="ECO:0000259" key="11">
    <source>
        <dbReference type="Pfam" id="PF07670"/>
    </source>
</evidence>
<evidence type="ECO:0000256" key="2">
    <source>
        <dbReference type="ARBA" id="ARBA00009033"/>
    </source>
</evidence>
<reference evidence="12 13" key="1">
    <citation type="journal article" date="2019" name="Fungal Biol. Biotechnol.">
        <title>Draft genome sequence of fastidious pathogen Ceratobasidium theobromae, which causes vascular-streak dieback in Theobroma cacao.</title>
        <authorList>
            <person name="Ali S.S."/>
            <person name="Asman A."/>
            <person name="Shao J."/>
            <person name="Firmansyah A.P."/>
            <person name="Susilo A.W."/>
            <person name="Rosmana A."/>
            <person name="McMahon P."/>
            <person name="Junaid M."/>
            <person name="Guest D."/>
            <person name="Kheng T.Y."/>
            <person name="Meinhardt L.W."/>
            <person name="Bailey B.A."/>
        </authorList>
    </citation>
    <scope>NUCLEOTIDE SEQUENCE [LARGE SCALE GENOMIC DNA]</scope>
    <source>
        <strain evidence="12 13">CT2</strain>
    </source>
</reference>
<feature type="domain" description="Concentrative nucleoside transporter C-terminal" evidence="10">
    <location>
        <begin position="354"/>
        <end position="566"/>
    </location>
</feature>
<dbReference type="Proteomes" id="UP000383932">
    <property type="component" value="Unassembled WGS sequence"/>
</dbReference>
<evidence type="ECO:0000256" key="5">
    <source>
        <dbReference type="ARBA" id="ARBA00022989"/>
    </source>
</evidence>
<feature type="transmembrane region" description="Helical" evidence="8">
    <location>
        <begin position="411"/>
        <end position="433"/>
    </location>
</feature>
<dbReference type="EMBL" id="SSOP01000159">
    <property type="protein sequence ID" value="KAB5590575.1"/>
    <property type="molecule type" value="Genomic_DNA"/>
</dbReference>
<keyword evidence="6 8" id="KW-0472">Membrane</keyword>
<dbReference type="AlphaFoldDB" id="A0A5N5QFR0"/>
<dbReference type="GO" id="GO:0015293">
    <property type="term" value="F:symporter activity"/>
    <property type="evidence" value="ECO:0007669"/>
    <property type="project" value="TreeGrafter"/>
</dbReference>
<dbReference type="PANTHER" id="PTHR10590">
    <property type="entry name" value="SODIUM/NUCLEOSIDE COTRANSPORTER"/>
    <property type="match status" value="1"/>
</dbReference>
<dbReference type="InterPro" id="IPR011657">
    <property type="entry name" value="CNT_C_dom"/>
</dbReference>
<dbReference type="Pfam" id="PF01773">
    <property type="entry name" value="Nucleos_tra2_N"/>
    <property type="match status" value="1"/>
</dbReference>
<proteinExistence type="inferred from homology"/>
<feature type="transmembrane region" description="Helical" evidence="8">
    <location>
        <begin position="165"/>
        <end position="181"/>
    </location>
</feature>
<evidence type="ECO:0000259" key="10">
    <source>
        <dbReference type="Pfam" id="PF07662"/>
    </source>
</evidence>
<evidence type="ECO:0000256" key="3">
    <source>
        <dbReference type="ARBA" id="ARBA00022475"/>
    </source>
</evidence>
<evidence type="ECO:0000313" key="12">
    <source>
        <dbReference type="EMBL" id="KAB5590575.1"/>
    </source>
</evidence>
<feature type="transmembrane region" description="Helical" evidence="8">
    <location>
        <begin position="133"/>
        <end position="153"/>
    </location>
</feature>
<feature type="transmembrane region" description="Helical" evidence="8">
    <location>
        <begin position="248"/>
        <end position="271"/>
    </location>
</feature>
<evidence type="ECO:0000256" key="4">
    <source>
        <dbReference type="ARBA" id="ARBA00022692"/>
    </source>
</evidence>
<dbReference type="GO" id="GO:0005886">
    <property type="term" value="C:plasma membrane"/>
    <property type="evidence" value="ECO:0007669"/>
    <property type="project" value="UniProtKB-SubCell"/>
</dbReference>
<gene>
    <name evidence="12" type="ORF">CTheo_5970</name>
</gene>
<keyword evidence="13" id="KW-1185">Reference proteome</keyword>
<sequence>MEPHTMADSKDISVDVPPKPTAIDDKARSLESGSVSEERPTNEEERREQRRARYQRFRPFILVGIALVILGWWISATVLEATRHRWIVQTFWAWSFIALIAFRFIPNSIITRPIGAIWQPLISRPFFSLPYRARLAMGWGALLAIVFGSAFGFPLPQGTNYGDRAISVFGLFVFSFCFWATSRNRSQVPWPTVIVGLFMQQAIALFVLKTDAGFRIFLWIATLAADFLDQAGPAAGFFFDAETTAKHWFFVNTLGAIIFFIAFVQMLYYLGVMQWMIKKFAWFFFKTMNVSGAEAVVAAASPWIGQGESACLVRPFVDLMTDSEIHLTMTSGFSTIAGSVFAAYVNMGVPPQNLVTSSVMSIPASIAISKMRIPETDEPLTRGQVVIDQGQVEKGGRPANALHAFSKGATFGLIVAGQILCNVLTVLALVYTIDGLLTWIGKGFGIHQLTLDLIFGYMFYPITFLLGVPRGELLRVARLLATKLVANEFVAYQALREQHAANPFSDRAYTIASYGLCGFANLGSLGIQIGVLGALAPSRGKVIARVAPSAMICGFLSTLQTAGIAGMLV</sequence>
<keyword evidence="5 8" id="KW-1133">Transmembrane helix</keyword>
<comment type="similarity">
    <text evidence="2">Belongs to the concentrative nucleoside transporter (CNT) (TC 2.A.41) family.</text>
</comment>
<feature type="transmembrane region" description="Helical" evidence="8">
    <location>
        <begin position="86"/>
        <end position="105"/>
    </location>
</feature>
<evidence type="ECO:0000256" key="1">
    <source>
        <dbReference type="ARBA" id="ARBA00004651"/>
    </source>
</evidence>
<protein>
    <submittedName>
        <fullName evidence="12">H+/nucleoside cotransporter</fullName>
    </submittedName>
</protein>
<keyword evidence="3" id="KW-1003">Cell membrane</keyword>
<feature type="compositionally biased region" description="Basic and acidic residues" evidence="7">
    <location>
        <begin position="1"/>
        <end position="13"/>
    </location>
</feature>
<keyword evidence="4 8" id="KW-0812">Transmembrane</keyword>
<evidence type="ECO:0000256" key="6">
    <source>
        <dbReference type="ARBA" id="ARBA00023136"/>
    </source>
</evidence>
<feature type="transmembrane region" description="Helical" evidence="8">
    <location>
        <begin position="57"/>
        <end position="74"/>
    </location>
</feature>
<dbReference type="InterPro" id="IPR011642">
    <property type="entry name" value="Gate_dom"/>
</dbReference>
<dbReference type="OrthoDB" id="6075923at2759"/>
<evidence type="ECO:0000313" key="13">
    <source>
        <dbReference type="Proteomes" id="UP000383932"/>
    </source>
</evidence>
<feature type="transmembrane region" description="Helical" evidence="8">
    <location>
        <begin position="325"/>
        <end position="345"/>
    </location>
</feature>
<feature type="domain" description="Concentrative nucleoside transporter N-terminal" evidence="9">
    <location>
        <begin position="169"/>
        <end position="240"/>
    </location>
</feature>
<feature type="region of interest" description="Disordered" evidence="7">
    <location>
        <begin position="1"/>
        <end position="47"/>
    </location>
</feature>
<dbReference type="Pfam" id="PF07662">
    <property type="entry name" value="Nucleos_tra2_C"/>
    <property type="match status" value="1"/>
</dbReference>
<feature type="compositionally biased region" description="Basic and acidic residues" evidence="7">
    <location>
        <begin position="36"/>
        <end position="47"/>
    </location>
</feature>